<protein>
    <submittedName>
        <fullName evidence="2">Uncharacterized protein</fullName>
    </submittedName>
</protein>
<proteinExistence type="predicted"/>
<feature type="compositionally biased region" description="Polar residues" evidence="1">
    <location>
        <begin position="49"/>
        <end position="58"/>
    </location>
</feature>
<sequence>MMPLKTDKHKDGEGANKGASIEQSTHTRVKPVKIDKNVNKGNVKEPGQTFGQDKAGNTTEEEGPSLTDMGISDANNASVETDYPDSTIQPKTGQNQDGNGAEHFQVEPDDKNESGTDESVEEEEQPNRQGKPLKAICLGIKVSSFDAKCCLSFGITYASPLYGEDR</sequence>
<dbReference type="Proteomes" id="UP001164746">
    <property type="component" value="Chromosome 5"/>
</dbReference>
<feature type="compositionally biased region" description="Acidic residues" evidence="1">
    <location>
        <begin position="115"/>
        <end position="124"/>
    </location>
</feature>
<evidence type="ECO:0000256" key="1">
    <source>
        <dbReference type="SAM" id="MobiDB-lite"/>
    </source>
</evidence>
<accession>A0ABY7E6X5</accession>
<feature type="compositionally biased region" description="Polar residues" evidence="1">
    <location>
        <begin position="73"/>
        <end position="98"/>
    </location>
</feature>
<reference evidence="2" key="1">
    <citation type="submission" date="2022-11" db="EMBL/GenBank/DDBJ databases">
        <title>Centuries of genome instability and evolution in soft-shell clam transmissible cancer (bioRxiv).</title>
        <authorList>
            <person name="Hart S.F.M."/>
            <person name="Yonemitsu M.A."/>
            <person name="Giersch R.M."/>
            <person name="Beal B.F."/>
            <person name="Arriagada G."/>
            <person name="Davis B.W."/>
            <person name="Ostrander E.A."/>
            <person name="Goff S.P."/>
            <person name="Metzger M.J."/>
        </authorList>
    </citation>
    <scope>NUCLEOTIDE SEQUENCE</scope>
    <source>
        <strain evidence="2">MELC-2E11</strain>
        <tissue evidence="2">Siphon/mantle</tissue>
    </source>
</reference>
<organism evidence="2 3">
    <name type="scientific">Mya arenaria</name>
    <name type="common">Soft-shell clam</name>
    <dbReference type="NCBI Taxonomy" id="6604"/>
    <lineage>
        <taxon>Eukaryota</taxon>
        <taxon>Metazoa</taxon>
        <taxon>Spiralia</taxon>
        <taxon>Lophotrochozoa</taxon>
        <taxon>Mollusca</taxon>
        <taxon>Bivalvia</taxon>
        <taxon>Autobranchia</taxon>
        <taxon>Heteroconchia</taxon>
        <taxon>Euheterodonta</taxon>
        <taxon>Imparidentia</taxon>
        <taxon>Neoheterodontei</taxon>
        <taxon>Myida</taxon>
        <taxon>Myoidea</taxon>
        <taxon>Myidae</taxon>
        <taxon>Mya</taxon>
    </lineage>
</organism>
<dbReference type="EMBL" id="CP111016">
    <property type="protein sequence ID" value="WAR04690.1"/>
    <property type="molecule type" value="Genomic_DNA"/>
</dbReference>
<name>A0ABY7E6X5_MYAAR</name>
<evidence type="ECO:0000313" key="2">
    <source>
        <dbReference type="EMBL" id="WAR04690.1"/>
    </source>
</evidence>
<keyword evidence="3" id="KW-1185">Reference proteome</keyword>
<evidence type="ECO:0000313" key="3">
    <source>
        <dbReference type="Proteomes" id="UP001164746"/>
    </source>
</evidence>
<feature type="compositionally biased region" description="Basic and acidic residues" evidence="1">
    <location>
        <begin position="104"/>
        <end position="114"/>
    </location>
</feature>
<gene>
    <name evidence="2" type="ORF">MAR_020059</name>
</gene>
<feature type="compositionally biased region" description="Basic and acidic residues" evidence="1">
    <location>
        <begin position="1"/>
        <end position="14"/>
    </location>
</feature>
<feature type="region of interest" description="Disordered" evidence="1">
    <location>
        <begin position="1"/>
        <end position="133"/>
    </location>
</feature>